<evidence type="ECO:0000256" key="5">
    <source>
        <dbReference type="ARBA" id="ARBA00022989"/>
    </source>
</evidence>
<keyword evidence="4 11" id="KW-0812">Transmembrane</keyword>
<feature type="active site" evidence="8">
    <location>
        <position position="461"/>
    </location>
</feature>
<dbReference type="AlphaFoldDB" id="A0AAV8TD11"/>
<accession>A0AAV8TD11</accession>
<proteinExistence type="predicted"/>
<evidence type="ECO:0000256" key="3">
    <source>
        <dbReference type="ARBA" id="ARBA00022679"/>
    </source>
</evidence>
<evidence type="ECO:0000256" key="9">
    <source>
        <dbReference type="PIRSR" id="PIRSR605150-2"/>
    </source>
</evidence>
<feature type="transmembrane region" description="Helical" evidence="11">
    <location>
        <begin position="690"/>
        <end position="708"/>
    </location>
</feature>
<evidence type="ECO:0000256" key="8">
    <source>
        <dbReference type="PIRSR" id="PIRSR605150-1"/>
    </source>
</evidence>
<evidence type="ECO:0000256" key="4">
    <source>
        <dbReference type="ARBA" id="ARBA00022692"/>
    </source>
</evidence>
<evidence type="ECO:0000256" key="6">
    <source>
        <dbReference type="ARBA" id="ARBA00023136"/>
    </source>
</evidence>
<dbReference type="InterPro" id="IPR005150">
    <property type="entry name" value="Cellulose_synth"/>
</dbReference>
<dbReference type="Pfam" id="PF03552">
    <property type="entry name" value="Cellulose_synt"/>
    <property type="match status" value="2"/>
</dbReference>
<dbReference type="Proteomes" id="UP001159364">
    <property type="component" value="Linkage Group LG05"/>
</dbReference>
<evidence type="ECO:0000256" key="2">
    <source>
        <dbReference type="ARBA" id="ARBA00022676"/>
    </source>
</evidence>
<keyword evidence="2" id="KW-0328">Glycosyltransferase</keyword>
<dbReference type="PANTHER" id="PTHR13301">
    <property type="entry name" value="X-BOX TRANSCRIPTION FACTOR-RELATED"/>
    <property type="match status" value="1"/>
</dbReference>
<feature type="transmembrane region" description="Helical" evidence="11">
    <location>
        <begin position="22"/>
        <end position="40"/>
    </location>
</feature>
<keyword evidence="7" id="KW-0961">Cell wall biogenesis/degradation</keyword>
<reference evidence="12 13" key="1">
    <citation type="submission" date="2021-09" db="EMBL/GenBank/DDBJ databases">
        <title>Genomic insights and catalytic innovation underlie evolution of tropane alkaloids biosynthesis.</title>
        <authorList>
            <person name="Wang Y.-J."/>
            <person name="Tian T."/>
            <person name="Huang J.-P."/>
            <person name="Huang S.-X."/>
        </authorList>
    </citation>
    <scope>NUCLEOTIDE SEQUENCE [LARGE SCALE GENOMIC DNA]</scope>
    <source>
        <strain evidence="12">KIB-2018</strain>
        <tissue evidence="12">Leaf</tissue>
    </source>
</reference>
<dbReference type="GO" id="GO:0030244">
    <property type="term" value="P:cellulose biosynthetic process"/>
    <property type="evidence" value="ECO:0007669"/>
    <property type="project" value="InterPro"/>
</dbReference>
<feature type="transmembrane region" description="Helical" evidence="11">
    <location>
        <begin position="46"/>
        <end position="67"/>
    </location>
</feature>
<comment type="caution">
    <text evidence="12">The sequence shown here is derived from an EMBL/GenBank/DDBJ whole genome shotgun (WGS) entry which is preliminary data.</text>
</comment>
<feature type="transmembrane region" description="Helical" evidence="11">
    <location>
        <begin position="613"/>
        <end position="631"/>
    </location>
</feature>
<dbReference type="GO" id="GO:0012505">
    <property type="term" value="C:endomembrane system"/>
    <property type="evidence" value="ECO:0007669"/>
    <property type="project" value="UniProtKB-SubCell"/>
</dbReference>
<evidence type="ECO:0000313" key="12">
    <source>
        <dbReference type="EMBL" id="KAJ8764642.1"/>
    </source>
</evidence>
<name>A0AAV8TD11_9ROSI</name>
<keyword evidence="13" id="KW-1185">Reference proteome</keyword>
<dbReference type="GO" id="GO:0016020">
    <property type="term" value="C:membrane"/>
    <property type="evidence" value="ECO:0007669"/>
    <property type="project" value="InterPro"/>
</dbReference>
<keyword evidence="3" id="KW-0808">Transferase</keyword>
<feature type="transmembrane region" description="Helical" evidence="11">
    <location>
        <begin position="573"/>
        <end position="592"/>
    </location>
</feature>
<dbReference type="EMBL" id="JAIWQS010000005">
    <property type="protein sequence ID" value="KAJ8764642.1"/>
    <property type="molecule type" value="Genomic_DNA"/>
</dbReference>
<feature type="binding site" evidence="9">
    <location>
        <position position="105"/>
    </location>
    <ligand>
        <name>UDP-alpha-D-glucose</name>
        <dbReference type="ChEBI" id="CHEBI:58885"/>
    </ligand>
</feature>
<dbReference type="Gene3D" id="3.90.550.10">
    <property type="entry name" value="Spore Coat Polysaccharide Biosynthesis Protein SpsA, Chain A"/>
    <property type="match status" value="1"/>
</dbReference>
<evidence type="ECO:0000256" key="1">
    <source>
        <dbReference type="ARBA" id="ARBA00004127"/>
    </source>
</evidence>
<evidence type="ECO:0000313" key="13">
    <source>
        <dbReference type="Proteomes" id="UP001159364"/>
    </source>
</evidence>
<dbReference type="SUPFAM" id="SSF53448">
    <property type="entry name" value="Nucleotide-diphospho-sugar transferases"/>
    <property type="match status" value="1"/>
</dbReference>
<feature type="transmembrane region" description="Helical" evidence="11">
    <location>
        <begin position="720"/>
        <end position="741"/>
    </location>
</feature>
<comment type="subcellular location">
    <subcellularLocation>
        <location evidence="1">Endomembrane system</location>
        <topology evidence="1">Multi-pass membrane protein</topology>
    </subcellularLocation>
</comment>
<dbReference type="InterPro" id="IPR029044">
    <property type="entry name" value="Nucleotide-diphossugar_trans"/>
</dbReference>
<feature type="binding site" evidence="10">
    <location>
        <position position="291"/>
    </location>
    <ligand>
        <name>Mn(2+)</name>
        <dbReference type="ChEBI" id="CHEBI:29035"/>
    </ligand>
</feature>
<dbReference type="GO" id="GO:0071555">
    <property type="term" value="P:cell wall organization"/>
    <property type="evidence" value="ECO:0007669"/>
    <property type="project" value="UniProtKB-KW"/>
</dbReference>
<evidence type="ECO:0008006" key="14">
    <source>
        <dbReference type="Google" id="ProtNLM"/>
    </source>
</evidence>
<evidence type="ECO:0000256" key="7">
    <source>
        <dbReference type="ARBA" id="ARBA00023316"/>
    </source>
</evidence>
<gene>
    <name evidence="12" type="ORF">K2173_006724</name>
</gene>
<feature type="binding site" evidence="9">
    <location>
        <position position="134"/>
    </location>
    <ligand>
        <name>UDP-alpha-D-glucose</name>
        <dbReference type="ChEBI" id="CHEBI:58885"/>
    </ligand>
</feature>
<evidence type="ECO:0000256" key="10">
    <source>
        <dbReference type="PIRSR" id="PIRSR605150-3"/>
    </source>
</evidence>
<keyword evidence="5 11" id="KW-1133">Transmembrane helix</keyword>
<protein>
    <recommendedName>
        <fullName evidence="14">Cellulose synthase-like protein H1</fullName>
    </recommendedName>
</protein>
<feature type="active site" evidence="8">
    <location>
        <position position="134"/>
    </location>
</feature>
<evidence type="ECO:0000256" key="11">
    <source>
        <dbReference type="SAM" id="Phobius"/>
    </source>
</evidence>
<organism evidence="12 13">
    <name type="scientific">Erythroxylum novogranatense</name>
    <dbReference type="NCBI Taxonomy" id="1862640"/>
    <lineage>
        <taxon>Eukaryota</taxon>
        <taxon>Viridiplantae</taxon>
        <taxon>Streptophyta</taxon>
        <taxon>Embryophyta</taxon>
        <taxon>Tracheophyta</taxon>
        <taxon>Spermatophyta</taxon>
        <taxon>Magnoliopsida</taxon>
        <taxon>eudicotyledons</taxon>
        <taxon>Gunneridae</taxon>
        <taxon>Pentapetalae</taxon>
        <taxon>rosids</taxon>
        <taxon>fabids</taxon>
        <taxon>Malpighiales</taxon>
        <taxon>Erythroxylaceae</taxon>
        <taxon>Erythroxylum</taxon>
    </lineage>
</organism>
<dbReference type="GO" id="GO:0016760">
    <property type="term" value="F:cellulose synthase (UDP-forming) activity"/>
    <property type="evidence" value="ECO:0007669"/>
    <property type="project" value="InterPro"/>
</dbReference>
<feature type="binding site" evidence="10">
    <location>
        <position position="267"/>
    </location>
    <ligand>
        <name>Mn(2+)</name>
        <dbReference type="ChEBI" id="CHEBI:29035"/>
    </ligand>
</feature>
<sequence length="743" mass="83058">MADTVPLPLYETVTIRMPIRRASEIGILLLLITLLAYRILSLTDYGLAWLLALLCESFFTLLWVATISTKWTPVEYKTYPERLSQSVQELPPVDMFVTTADHVLEPPIITVNTVLSLLAVDYPAHKLACYVSDDGCSPVTCYSLVEASKFAKLWVPFCKKYKIPVRAPFRYFSNIDHTSSGDGSIEFQRERKKMKDEYDELCRKIKDKSSGSWDLNGDYSVFHNTERRNHPTIIKVICENKGGVAEELPHLVYISREKQPHHPHHYKAGAMNVLTRVSGLMTNAPFMLNVDCDMYVNNPKVIRHAMCLFLGSNDEMETGFVQCPQIFYDGIKDDPFGNQLTVLHKYLGSGIVGIQGPFYGGTGCFHRRKIIYGLCPTDIGKQVSPVHANLNQKELLKIYGNSKLFTKSAACALQGKIHGFRFSNLSDLAAAEAGVVAACTYEHGTGWGTQVGLQYGTATEDVMTGLVIQSRGWKSRFCSPQPPAFLGCAPEGGPESFVQQKRWATGLTETLVSRRSPIFGAIYGGLQLRQCVAYLWVLLWALRSIPELCYASLPPYCILTNSAFLPKVGEAGMYIYAALCTVYAFYTLSEYLETGLSAREWWNNQRMGRINATNAWFFGLVSVVLKILGIAEPGFEVTQKNERSSDISDVDAGRGKFNFNESPIFLPGTTLVLVHFTAMAGGDRTGLGEWVFTVIVMICFWPFVRGLFRRGKYGIPMSTIYMSAVLTFIFVHLSKASIGWLRL</sequence>
<keyword evidence="6 11" id="KW-0472">Membrane</keyword>